<feature type="transmembrane region" description="Helical" evidence="7">
    <location>
        <begin position="421"/>
        <end position="443"/>
    </location>
</feature>
<dbReference type="Proteomes" id="UP000420562">
    <property type="component" value="Unassembled WGS sequence"/>
</dbReference>
<feature type="transmembrane region" description="Helical" evidence="7">
    <location>
        <begin position="365"/>
        <end position="388"/>
    </location>
</feature>
<sequence length="452" mass="50286">MIKKILRFLGFDRAVTFGILARSWGLISGPITMVIIATGLTAPQQGFYFTFSSLLGLQTFFDLGLMYVLAQFASHEFVNLSWGRNGRLEGDPFALRRFTDLLCKTVLWFGVAALLMAVVLIPAGLFFFGQKGNLDFQWRLPWILAVVGVSLNLFVTPFFSIIMGSGDVVTVNKRELVAALTSSVLCWAVIGLHGGLYAAFAVNLGALAISWGYLLARRPELLKLAWRGWFGEERAIRKAPGGLSWWGEIWPMQWRMAISSGAAYFIFQLFNPVLFQYHGAVVAGQMGMTLTAANALLAASMTIINAKTPDFGKRIAVNDWKGLDDLFFQTTKKAIILVLVGAVAGMSAIWVLQMYSSFGKRFIPAWQAAILLCTICFQIFNGSIATYLRAHKKEPLMVVTVITSLLQAVMTWYLGKRFGSLGVTIGYLAVTSLFVLPYFVIIWRKCRKEWHD</sequence>
<feature type="transmembrane region" description="Helical" evidence="7">
    <location>
        <begin position="21"/>
        <end position="41"/>
    </location>
</feature>
<dbReference type="RefSeq" id="WP_151127840.1">
    <property type="nucleotide sequence ID" value="NZ_VZQZ01000003.1"/>
</dbReference>
<comment type="subcellular location">
    <subcellularLocation>
        <location evidence="1">Cell membrane</location>
        <topology evidence="1">Multi-pass membrane protein</topology>
    </subcellularLocation>
</comment>
<evidence type="ECO:0000313" key="9">
    <source>
        <dbReference type="Proteomes" id="UP000420562"/>
    </source>
</evidence>
<feature type="transmembrane region" description="Helical" evidence="7">
    <location>
        <begin position="395"/>
        <end position="415"/>
    </location>
</feature>
<keyword evidence="6 7" id="KW-0472">Membrane</keyword>
<evidence type="ECO:0000256" key="2">
    <source>
        <dbReference type="ARBA" id="ARBA00007430"/>
    </source>
</evidence>
<protein>
    <recommendedName>
        <fullName evidence="10">Membrane protein involved in the export of O-antigen and teichoic acid</fullName>
    </recommendedName>
</protein>
<gene>
    <name evidence="8" type="ORF">F6V25_06715</name>
</gene>
<evidence type="ECO:0000256" key="4">
    <source>
        <dbReference type="ARBA" id="ARBA00022692"/>
    </source>
</evidence>
<evidence type="ECO:0000256" key="6">
    <source>
        <dbReference type="ARBA" id="ARBA00023136"/>
    </source>
</evidence>
<feature type="transmembrane region" description="Helical" evidence="7">
    <location>
        <begin position="174"/>
        <end position="190"/>
    </location>
</feature>
<evidence type="ECO:0000256" key="1">
    <source>
        <dbReference type="ARBA" id="ARBA00004651"/>
    </source>
</evidence>
<evidence type="ECO:0000313" key="8">
    <source>
        <dbReference type="EMBL" id="KAB0666159.1"/>
    </source>
</evidence>
<proteinExistence type="inferred from homology"/>
<evidence type="ECO:0000256" key="5">
    <source>
        <dbReference type="ARBA" id="ARBA00022989"/>
    </source>
</evidence>
<keyword evidence="3" id="KW-1003">Cell membrane</keyword>
<evidence type="ECO:0008006" key="10">
    <source>
        <dbReference type="Google" id="ProtNLM"/>
    </source>
</evidence>
<keyword evidence="4 7" id="KW-0812">Transmembrane</keyword>
<accession>A0A7J4ZSF3</accession>
<dbReference type="EMBL" id="VZQZ01000003">
    <property type="protein sequence ID" value="KAB0666159.1"/>
    <property type="molecule type" value="Genomic_DNA"/>
</dbReference>
<comment type="similarity">
    <text evidence="2">Belongs to the polysaccharide synthase family.</text>
</comment>
<dbReference type="PANTHER" id="PTHR30250:SF10">
    <property type="entry name" value="LIPOPOLYSACCHARIDE BIOSYNTHESIS PROTEIN WZXC"/>
    <property type="match status" value="1"/>
</dbReference>
<evidence type="ECO:0000256" key="3">
    <source>
        <dbReference type="ARBA" id="ARBA00022475"/>
    </source>
</evidence>
<reference evidence="8 9" key="1">
    <citation type="submission" date="2019-09" db="EMBL/GenBank/DDBJ databases">
        <title>Geobacter sp. Red96, a novel strain isolated from paddy soil.</title>
        <authorList>
            <person name="Xu Z."/>
            <person name="Masuda Y."/>
            <person name="Itoh H."/>
            <person name="Senoo K."/>
        </authorList>
    </citation>
    <scope>NUCLEOTIDE SEQUENCE [LARGE SCALE GENOMIC DNA]</scope>
    <source>
        <strain evidence="8 9">Red96</strain>
    </source>
</reference>
<feature type="transmembrane region" description="Helical" evidence="7">
    <location>
        <begin position="334"/>
        <end position="353"/>
    </location>
</feature>
<dbReference type="InterPro" id="IPR050833">
    <property type="entry name" value="Poly_Biosynth_Transport"/>
</dbReference>
<dbReference type="AlphaFoldDB" id="A0A7J4ZSF3"/>
<evidence type="ECO:0000256" key="7">
    <source>
        <dbReference type="SAM" id="Phobius"/>
    </source>
</evidence>
<comment type="caution">
    <text evidence="8">The sequence shown here is derived from an EMBL/GenBank/DDBJ whole genome shotgun (WGS) entry which is preliminary data.</text>
</comment>
<keyword evidence="5 7" id="KW-1133">Transmembrane helix</keyword>
<feature type="transmembrane region" description="Helical" evidence="7">
    <location>
        <begin position="47"/>
        <end position="70"/>
    </location>
</feature>
<feature type="transmembrane region" description="Helical" evidence="7">
    <location>
        <begin position="106"/>
        <end position="128"/>
    </location>
</feature>
<keyword evidence="9" id="KW-1185">Reference proteome</keyword>
<feature type="transmembrane region" description="Helical" evidence="7">
    <location>
        <begin position="140"/>
        <end position="162"/>
    </location>
</feature>
<dbReference type="PANTHER" id="PTHR30250">
    <property type="entry name" value="PST FAMILY PREDICTED COLANIC ACID TRANSPORTER"/>
    <property type="match status" value="1"/>
</dbReference>
<feature type="transmembrane region" description="Helical" evidence="7">
    <location>
        <begin position="281"/>
        <end position="304"/>
    </location>
</feature>
<name>A0A7J4ZSF3_9BACT</name>
<dbReference type="GO" id="GO:0005886">
    <property type="term" value="C:plasma membrane"/>
    <property type="evidence" value="ECO:0007669"/>
    <property type="project" value="UniProtKB-SubCell"/>
</dbReference>
<organism evidence="8 9">
    <name type="scientific">Oryzomonas japonica</name>
    <dbReference type="NCBI Taxonomy" id="2603858"/>
    <lineage>
        <taxon>Bacteria</taxon>
        <taxon>Pseudomonadati</taxon>
        <taxon>Thermodesulfobacteriota</taxon>
        <taxon>Desulfuromonadia</taxon>
        <taxon>Geobacterales</taxon>
        <taxon>Geobacteraceae</taxon>
        <taxon>Oryzomonas</taxon>
    </lineage>
</organism>